<name>A0A269TJ22_9BACT</name>
<evidence type="ECO:0008006" key="4">
    <source>
        <dbReference type="Google" id="ProtNLM"/>
    </source>
</evidence>
<evidence type="ECO:0000313" key="2">
    <source>
        <dbReference type="EMBL" id="PAK21016.1"/>
    </source>
</evidence>
<dbReference type="EMBL" id="NQNY01000015">
    <property type="protein sequence ID" value="PAK21016.1"/>
    <property type="molecule type" value="Genomic_DNA"/>
</dbReference>
<feature type="signal peptide" evidence="1">
    <location>
        <begin position="1"/>
        <end position="24"/>
    </location>
</feature>
<organism evidence="2 3">
    <name type="scientific">Mycoplasmopsis agassizii</name>
    <dbReference type="NCBI Taxonomy" id="33922"/>
    <lineage>
        <taxon>Bacteria</taxon>
        <taxon>Bacillati</taxon>
        <taxon>Mycoplasmatota</taxon>
        <taxon>Mycoplasmoidales</taxon>
        <taxon>Metamycoplasmataceae</taxon>
        <taxon>Mycoplasmopsis</taxon>
    </lineage>
</organism>
<sequence length="161" mass="18469">MIQINKKRLLFSLLPLTVSVVAIAIACTPMQVHGRGRELSPTEKLFQDSFYLKSNKLLKLVVVFGDELITPKNNYATTNKEWLDKMKQDYIIAYSDLKDLLVKNKDVYQGSENNISMLEKNFIAINNVVGPDDASYIKQFKEVDKTYDNWVAIKMPLIHPN</sequence>
<accession>A0A269TJ22</accession>
<gene>
    <name evidence="2" type="ORF">CJJ23_04080</name>
</gene>
<protein>
    <recommendedName>
        <fullName evidence="4">Lipoprotein</fullName>
    </recommendedName>
</protein>
<keyword evidence="1" id="KW-0732">Signal</keyword>
<feature type="chain" id="PRO_5012402355" description="Lipoprotein" evidence="1">
    <location>
        <begin position="25"/>
        <end position="161"/>
    </location>
</feature>
<dbReference type="Proteomes" id="UP000216943">
    <property type="component" value="Unassembled WGS sequence"/>
</dbReference>
<dbReference type="AlphaFoldDB" id="A0A269TJ22"/>
<evidence type="ECO:0000313" key="3">
    <source>
        <dbReference type="Proteomes" id="UP000216943"/>
    </source>
</evidence>
<comment type="caution">
    <text evidence="2">The sequence shown here is derived from an EMBL/GenBank/DDBJ whole genome shotgun (WGS) entry which is preliminary data.</text>
</comment>
<evidence type="ECO:0000256" key="1">
    <source>
        <dbReference type="SAM" id="SignalP"/>
    </source>
</evidence>
<reference evidence="3" key="1">
    <citation type="submission" date="2017-08" db="EMBL/GenBank/DDBJ databases">
        <authorList>
            <person name="Alvarez-Ponce D."/>
            <person name="Weitzman C.L."/>
            <person name="Tillett R.L."/>
            <person name="Sandmeier F.C."/>
            <person name="Tracy C.R."/>
        </authorList>
    </citation>
    <scope>NUCLEOTIDE SEQUENCE [LARGE SCALE GENOMIC DNA]</scope>
    <source>
        <strain evidence="3">723</strain>
    </source>
</reference>
<proteinExistence type="predicted"/>
<dbReference type="PROSITE" id="PS51257">
    <property type="entry name" value="PROKAR_LIPOPROTEIN"/>
    <property type="match status" value="1"/>
</dbReference>